<dbReference type="GO" id="GO:0008168">
    <property type="term" value="F:methyltransferase activity"/>
    <property type="evidence" value="ECO:0007669"/>
    <property type="project" value="UniProtKB-KW"/>
</dbReference>
<keyword evidence="1" id="KW-0489">Methyltransferase</keyword>
<dbReference type="OrthoDB" id="78444at2157"/>
<dbReference type="GeneID" id="26736928"/>
<evidence type="ECO:0000313" key="2">
    <source>
        <dbReference type="Proteomes" id="UP000067738"/>
    </source>
</evidence>
<keyword evidence="2" id="KW-1185">Reference proteome</keyword>
<dbReference type="AlphaFoldDB" id="A0A0U3EBS1"/>
<dbReference type="RefSeq" id="WP_058739958.1">
    <property type="nucleotide sequence ID" value="NZ_CP011266.1"/>
</dbReference>
<dbReference type="EMBL" id="CP011266">
    <property type="protein sequence ID" value="ALT69736.1"/>
    <property type="molecule type" value="Genomic_DNA"/>
</dbReference>
<evidence type="ECO:0000313" key="1">
    <source>
        <dbReference type="EMBL" id="ALT69736.1"/>
    </source>
</evidence>
<reference evidence="1 2" key="1">
    <citation type="submission" date="2015-04" db="EMBL/GenBank/DDBJ databases">
        <title>The complete genome sequence of the rumen methanogen Methanobrevibacter millerae SM9.</title>
        <authorList>
            <person name="Leahy S.C."/>
            <person name="Kelly W.J."/>
            <person name="Pacheco D.M."/>
            <person name="Li D."/>
            <person name="Altermann E."/>
            <person name="Attwood G.T."/>
        </authorList>
    </citation>
    <scope>NUCLEOTIDE SEQUENCE [LARGE SCALE GENOMIC DNA]</scope>
    <source>
        <strain evidence="1 2">SM9</strain>
    </source>
</reference>
<sequence>MKKDLSLDSSSREKLLSEIDTNSKILEIGPLNNPMFNKKDANVSYADINSTEDIKKEYSFLGQQDLVDSIVPIDFVIEDSYENTFKNTDIRFDYVVSSHVLEHIPNPIDHLLDVSKILNSGGKVCFLLPDKEFTFDYYRETSSVADLYDVYVRGEANNTPRFLLDNKLFQINENYAPDFWDNGASSYPNPDVESILDEYFSFIDDFDNNYFSGHYWVFTDQSFLRILGSLYMLNLIPYKLFSFYPTSYNSNTFGLILELDYSIQNDSELRKNQIHEIYDIHNRIGQLRFEKKANSIIQENIQLKEKINKITDLLK</sequence>
<dbReference type="GO" id="GO:0032259">
    <property type="term" value="P:methylation"/>
    <property type="evidence" value="ECO:0007669"/>
    <property type="project" value="UniProtKB-KW"/>
</dbReference>
<dbReference type="Pfam" id="PF13489">
    <property type="entry name" value="Methyltransf_23"/>
    <property type="match status" value="1"/>
</dbReference>
<dbReference type="CDD" id="cd02440">
    <property type="entry name" value="AdoMet_MTases"/>
    <property type="match status" value="1"/>
</dbReference>
<name>A0A0U3EBS1_9EURY</name>
<dbReference type="SUPFAM" id="SSF53335">
    <property type="entry name" value="S-adenosyl-L-methionine-dependent methyltransferases"/>
    <property type="match status" value="1"/>
</dbReference>
<proteinExistence type="predicted"/>
<dbReference type="KEGG" id="mmil:sm9_1971"/>
<keyword evidence="1" id="KW-0808">Transferase</keyword>
<dbReference type="InterPro" id="IPR029063">
    <property type="entry name" value="SAM-dependent_MTases_sf"/>
</dbReference>
<organism evidence="1 2">
    <name type="scientific">Methanobrevibacter millerae</name>
    <dbReference type="NCBI Taxonomy" id="230361"/>
    <lineage>
        <taxon>Archaea</taxon>
        <taxon>Methanobacteriati</taxon>
        <taxon>Methanobacteriota</taxon>
        <taxon>Methanomada group</taxon>
        <taxon>Methanobacteria</taxon>
        <taxon>Methanobacteriales</taxon>
        <taxon>Methanobacteriaceae</taxon>
        <taxon>Methanobrevibacter</taxon>
    </lineage>
</organism>
<accession>A0A0U3EBS1</accession>
<dbReference type="Gene3D" id="3.40.50.150">
    <property type="entry name" value="Vaccinia Virus protein VP39"/>
    <property type="match status" value="1"/>
</dbReference>
<dbReference type="PATRIC" id="fig|230361.4.peg.2037"/>
<dbReference type="Proteomes" id="UP000067738">
    <property type="component" value="Chromosome"/>
</dbReference>
<gene>
    <name evidence="1" type="ORF">sm9_1971</name>
</gene>
<protein>
    <submittedName>
        <fullName evidence="1">Methyltransferase family protein</fullName>
    </submittedName>
</protein>